<dbReference type="Proteomes" id="UP000600101">
    <property type="component" value="Unassembled WGS sequence"/>
</dbReference>
<dbReference type="AlphaFoldDB" id="A0A9X0QWZ1"/>
<dbReference type="PANTHER" id="PTHR35008">
    <property type="entry name" value="BLL4482 PROTEIN-RELATED"/>
    <property type="match status" value="1"/>
</dbReference>
<dbReference type="PANTHER" id="PTHR35008:SF4">
    <property type="entry name" value="BLL4482 PROTEIN"/>
    <property type="match status" value="1"/>
</dbReference>
<dbReference type="InterPro" id="IPR051459">
    <property type="entry name" value="Cytochrome_c-type_DH"/>
</dbReference>
<comment type="caution">
    <text evidence="6">The sequence shown here is derived from an EMBL/GenBank/DDBJ whole genome shotgun (WGS) entry which is preliminary data.</text>
</comment>
<evidence type="ECO:0000256" key="4">
    <source>
        <dbReference type="PROSITE-ProRule" id="PRU00433"/>
    </source>
</evidence>
<dbReference type="SUPFAM" id="SSF46626">
    <property type="entry name" value="Cytochrome c"/>
    <property type="match status" value="1"/>
</dbReference>
<sequence>MSPLRHGVLALLGGLALIGAGLAALPQVAAPEQRERGAAVYAQFCAGCHGTALEGRSGPPLGATGHAWQHADTALARRIARGGSGMPGFGTQLDAAEIAAVLAHVKAAWPAGLRAAQAALPTEESAALAALLRDPAAALPADCGPGG</sequence>
<dbReference type="GO" id="GO:0046872">
    <property type="term" value="F:metal ion binding"/>
    <property type="evidence" value="ECO:0007669"/>
    <property type="project" value="UniProtKB-KW"/>
</dbReference>
<keyword evidence="7" id="KW-1185">Reference proteome</keyword>
<evidence type="ECO:0000256" key="1">
    <source>
        <dbReference type="ARBA" id="ARBA00022617"/>
    </source>
</evidence>
<keyword evidence="3 4" id="KW-0408">Iron</keyword>
<organism evidence="6 7">
    <name type="scientific">Siccirubricoccus deserti</name>
    <dbReference type="NCBI Taxonomy" id="2013562"/>
    <lineage>
        <taxon>Bacteria</taxon>
        <taxon>Pseudomonadati</taxon>
        <taxon>Pseudomonadota</taxon>
        <taxon>Alphaproteobacteria</taxon>
        <taxon>Acetobacterales</taxon>
        <taxon>Roseomonadaceae</taxon>
        <taxon>Siccirubricoccus</taxon>
    </lineage>
</organism>
<proteinExistence type="predicted"/>
<reference evidence="6" key="1">
    <citation type="submission" date="2020-08" db="EMBL/GenBank/DDBJ databases">
        <authorList>
            <person name="Hu Y."/>
            <person name="Nguyen S.V."/>
            <person name="Li F."/>
            <person name="Fanning S."/>
        </authorList>
    </citation>
    <scope>NUCLEOTIDE SEQUENCE</scope>
    <source>
        <strain evidence="6">SYSU D8009</strain>
    </source>
</reference>
<evidence type="ECO:0000313" key="7">
    <source>
        <dbReference type="Proteomes" id="UP000600101"/>
    </source>
</evidence>
<dbReference type="EMBL" id="JACOMF010000007">
    <property type="protein sequence ID" value="MBC4015425.1"/>
    <property type="molecule type" value="Genomic_DNA"/>
</dbReference>
<dbReference type="InterPro" id="IPR036909">
    <property type="entry name" value="Cyt_c-like_dom_sf"/>
</dbReference>
<dbReference type="PROSITE" id="PS51007">
    <property type="entry name" value="CYTC"/>
    <property type="match status" value="1"/>
</dbReference>
<keyword evidence="1 4" id="KW-0349">Heme</keyword>
<dbReference type="Gene3D" id="1.10.760.10">
    <property type="entry name" value="Cytochrome c-like domain"/>
    <property type="match status" value="1"/>
</dbReference>
<name>A0A9X0QWZ1_9PROT</name>
<evidence type="ECO:0000259" key="5">
    <source>
        <dbReference type="PROSITE" id="PS51007"/>
    </source>
</evidence>
<accession>A0A9X0QWZ1</accession>
<dbReference type="RefSeq" id="WP_186770191.1">
    <property type="nucleotide sequence ID" value="NZ_JACOMF010000007.1"/>
</dbReference>
<dbReference type="Pfam" id="PF13442">
    <property type="entry name" value="Cytochrome_CBB3"/>
    <property type="match status" value="1"/>
</dbReference>
<dbReference type="GO" id="GO:0009055">
    <property type="term" value="F:electron transfer activity"/>
    <property type="evidence" value="ECO:0007669"/>
    <property type="project" value="InterPro"/>
</dbReference>
<dbReference type="InterPro" id="IPR009056">
    <property type="entry name" value="Cyt_c-like_dom"/>
</dbReference>
<keyword evidence="2 4" id="KW-0479">Metal-binding</keyword>
<dbReference type="GO" id="GO:0020037">
    <property type="term" value="F:heme binding"/>
    <property type="evidence" value="ECO:0007669"/>
    <property type="project" value="InterPro"/>
</dbReference>
<evidence type="ECO:0000256" key="2">
    <source>
        <dbReference type="ARBA" id="ARBA00022723"/>
    </source>
</evidence>
<feature type="domain" description="Cytochrome c" evidence="5">
    <location>
        <begin position="32"/>
        <end position="109"/>
    </location>
</feature>
<evidence type="ECO:0000256" key="3">
    <source>
        <dbReference type="ARBA" id="ARBA00023004"/>
    </source>
</evidence>
<gene>
    <name evidence="6" type="ORF">H7965_08795</name>
</gene>
<evidence type="ECO:0000313" key="6">
    <source>
        <dbReference type="EMBL" id="MBC4015425.1"/>
    </source>
</evidence>
<protein>
    <submittedName>
        <fullName evidence="6">Cytochrome c</fullName>
    </submittedName>
</protein>